<evidence type="ECO:0000313" key="5">
    <source>
        <dbReference type="Proteomes" id="UP001164472"/>
    </source>
</evidence>
<evidence type="ECO:0000313" key="4">
    <source>
        <dbReference type="EMBL" id="UZW73339.1"/>
    </source>
</evidence>
<dbReference type="EMBL" id="CP101527">
    <property type="protein sequence ID" value="UZW73339.1"/>
    <property type="molecule type" value="Genomic_DNA"/>
</dbReference>
<feature type="transmembrane region" description="Helical" evidence="3">
    <location>
        <begin position="47"/>
        <end position="67"/>
    </location>
</feature>
<dbReference type="AlphaFoldDB" id="A0A9E8KN44"/>
<accession>A0A9E8KN44</accession>
<sequence>MQPDTPDSIEQNATMPQPEPAFSRDSQYYAQQLIDVLQKRNRFMGGMLALLLLLTIAAAFGAFKFYLDSQSATQDVARLQSEEGGLRQSVEQLQQTLDSLEAKNNELTETAALTEKQLTASSSKLVTTNQMVEALKTNLDLVKAQNEQLQHENTIIRSALDTTAAGKEKTLSLIDEKEKKMKKQMEQLALNKKQNAELKKEVANRKRAFDALTKRYQNIKGDIFALEQTLNQSNEQLLSKNKELKRLRALSVEQKSEIDRLKKEYESLQTSLKSAVQPVTSKTAASQPNIAPQPISAPDADKSATAEKKPKVAPLTSGDSNTLDVPDQIILDLN</sequence>
<dbReference type="RefSeq" id="WP_251809481.1">
    <property type="nucleotide sequence ID" value="NZ_CP101527.1"/>
</dbReference>
<gene>
    <name evidence="4" type="ORF">NNL22_09760</name>
</gene>
<name>A0A9E8KN44_9ALTE</name>
<feature type="compositionally biased region" description="Polar residues" evidence="2">
    <location>
        <begin position="279"/>
        <end position="290"/>
    </location>
</feature>
<dbReference type="Proteomes" id="UP001164472">
    <property type="component" value="Chromosome"/>
</dbReference>
<evidence type="ECO:0000256" key="3">
    <source>
        <dbReference type="SAM" id="Phobius"/>
    </source>
</evidence>
<proteinExistence type="predicted"/>
<keyword evidence="5" id="KW-1185">Reference proteome</keyword>
<organism evidence="4 5">
    <name type="scientific">Alkalimarinus sediminis</name>
    <dbReference type="NCBI Taxonomy" id="1632866"/>
    <lineage>
        <taxon>Bacteria</taxon>
        <taxon>Pseudomonadati</taxon>
        <taxon>Pseudomonadota</taxon>
        <taxon>Gammaproteobacteria</taxon>
        <taxon>Alteromonadales</taxon>
        <taxon>Alteromonadaceae</taxon>
        <taxon>Alkalimarinus</taxon>
    </lineage>
</organism>
<protein>
    <submittedName>
        <fullName evidence="4">Uncharacterized protein</fullName>
    </submittedName>
</protein>
<keyword evidence="3" id="KW-0812">Transmembrane</keyword>
<keyword evidence="3" id="KW-1133">Transmembrane helix</keyword>
<evidence type="ECO:0000256" key="1">
    <source>
        <dbReference type="SAM" id="Coils"/>
    </source>
</evidence>
<feature type="region of interest" description="Disordered" evidence="2">
    <location>
        <begin position="1"/>
        <end position="24"/>
    </location>
</feature>
<feature type="compositionally biased region" description="Basic and acidic residues" evidence="2">
    <location>
        <begin position="299"/>
        <end position="310"/>
    </location>
</feature>
<dbReference type="KEGG" id="asem:NNL22_09760"/>
<reference evidence="4" key="1">
    <citation type="submission" date="2022-07" db="EMBL/GenBank/DDBJ databases">
        <title>Alkalimarinus sp. nov., isolated from gut of a Alitta virens.</title>
        <authorList>
            <person name="Yang A.I."/>
            <person name="Shin N.-R."/>
        </authorList>
    </citation>
    <scope>NUCLEOTIDE SEQUENCE</scope>
    <source>
        <strain evidence="4">FA028</strain>
    </source>
</reference>
<keyword evidence="3" id="KW-0472">Membrane</keyword>
<evidence type="ECO:0000256" key="2">
    <source>
        <dbReference type="SAM" id="MobiDB-lite"/>
    </source>
</evidence>
<feature type="coiled-coil region" evidence="1">
    <location>
        <begin position="76"/>
        <end position="271"/>
    </location>
</feature>
<feature type="region of interest" description="Disordered" evidence="2">
    <location>
        <begin position="279"/>
        <end position="327"/>
    </location>
</feature>
<keyword evidence="1" id="KW-0175">Coiled coil</keyword>